<gene>
    <name evidence="2" type="ORF">Pmar_PMAR003277</name>
</gene>
<dbReference type="EMBL" id="GG673069">
    <property type="protein sequence ID" value="EER15826.1"/>
    <property type="molecule type" value="Genomic_DNA"/>
</dbReference>
<name>C5KGW4_PERM5</name>
<evidence type="ECO:0000313" key="2">
    <source>
        <dbReference type="EMBL" id="EER15826.1"/>
    </source>
</evidence>
<organism evidence="3">
    <name type="scientific">Perkinsus marinus (strain ATCC 50983 / TXsc)</name>
    <dbReference type="NCBI Taxonomy" id="423536"/>
    <lineage>
        <taxon>Eukaryota</taxon>
        <taxon>Sar</taxon>
        <taxon>Alveolata</taxon>
        <taxon>Perkinsozoa</taxon>
        <taxon>Perkinsea</taxon>
        <taxon>Perkinsida</taxon>
        <taxon>Perkinsidae</taxon>
        <taxon>Perkinsus</taxon>
    </lineage>
</organism>
<proteinExistence type="predicted"/>
<keyword evidence="3" id="KW-1185">Reference proteome</keyword>
<feature type="region of interest" description="Disordered" evidence="1">
    <location>
        <begin position="15"/>
        <end position="68"/>
    </location>
</feature>
<dbReference type="InParanoid" id="C5KGW4"/>
<sequence length="177" mass="18754">MSGRSAAVETFLDSVFGASGGGSSKKAQARKTKGKKRKSSASKKSASSPSTSSVLPEDHASSASGQDLIYSTMDGDRLMDFEPEVAVPRVMKCAGVYAGLGDEDVAFTKIREQYNRQIASKPVPLDAGMAKVAGPKREDLGPLLSRKAVKLIGIDDRKRGGKPSMMAGVDPRPRFSF</sequence>
<evidence type="ECO:0000256" key="1">
    <source>
        <dbReference type="SAM" id="MobiDB-lite"/>
    </source>
</evidence>
<dbReference type="OrthoDB" id="291792at2759"/>
<feature type="region of interest" description="Disordered" evidence="1">
    <location>
        <begin position="156"/>
        <end position="177"/>
    </location>
</feature>
<dbReference type="GeneID" id="9060586"/>
<dbReference type="AlphaFoldDB" id="C5KGW4"/>
<dbReference type="Proteomes" id="UP000007800">
    <property type="component" value="Unassembled WGS sequence"/>
</dbReference>
<feature type="compositionally biased region" description="Basic residues" evidence="1">
    <location>
        <begin position="27"/>
        <end position="41"/>
    </location>
</feature>
<protein>
    <submittedName>
        <fullName evidence="2">Uncharacterized protein</fullName>
    </submittedName>
</protein>
<dbReference type="RefSeq" id="XP_002784030.1">
    <property type="nucleotide sequence ID" value="XM_002783984.1"/>
</dbReference>
<feature type="compositionally biased region" description="Low complexity" evidence="1">
    <location>
        <begin position="42"/>
        <end position="53"/>
    </location>
</feature>
<evidence type="ECO:0000313" key="3">
    <source>
        <dbReference type="Proteomes" id="UP000007800"/>
    </source>
</evidence>
<accession>C5KGW4</accession>
<reference evidence="2 3" key="1">
    <citation type="submission" date="2008-07" db="EMBL/GenBank/DDBJ databases">
        <authorList>
            <person name="El-Sayed N."/>
            <person name="Caler E."/>
            <person name="Inman J."/>
            <person name="Amedeo P."/>
            <person name="Hass B."/>
            <person name="Wortman J."/>
        </authorList>
    </citation>
    <scope>NUCLEOTIDE SEQUENCE [LARGE SCALE GENOMIC DNA]</scope>
    <source>
        <strain evidence="3">ATCC 50983 / TXsc</strain>
    </source>
</reference>